<accession>A0A1M6UJX5</accession>
<dbReference type="InterPro" id="IPR015947">
    <property type="entry name" value="PUA-like_sf"/>
</dbReference>
<protein>
    <recommendedName>
        <fullName evidence="1">DUF3850 domain-containing protein</fullName>
    </recommendedName>
</protein>
<dbReference type="Proteomes" id="UP000184498">
    <property type="component" value="Unassembled WGS sequence"/>
</dbReference>
<dbReference type="InterPro" id="IPR039440">
    <property type="entry name" value="DUF3850"/>
</dbReference>
<dbReference type="Pfam" id="PF12961">
    <property type="entry name" value="DUF3850"/>
    <property type="match status" value="1"/>
</dbReference>
<dbReference type="AlphaFoldDB" id="A0A1M6UJX5"/>
<feature type="domain" description="DUF3850" evidence="1">
    <location>
        <begin position="3"/>
        <end position="77"/>
    </location>
</feature>
<dbReference type="OrthoDB" id="1700487at2"/>
<evidence type="ECO:0000313" key="2">
    <source>
        <dbReference type="EMBL" id="SHK69476.1"/>
    </source>
</evidence>
<evidence type="ECO:0000259" key="1">
    <source>
        <dbReference type="Pfam" id="PF12961"/>
    </source>
</evidence>
<dbReference type="SUPFAM" id="SSF88697">
    <property type="entry name" value="PUA domain-like"/>
    <property type="match status" value="1"/>
</dbReference>
<gene>
    <name evidence="2" type="ORF">SAMN05444371_3337</name>
</gene>
<dbReference type="RefSeq" id="WP_073000248.1">
    <property type="nucleotide sequence ID" value="NZ_FRAM01000005.1"/>
</dbReference>
<dbReference type="EMBL" id="FRAM01000005">
    <property type="protein sequence ID" value="SHK69476.1"/>
    <property type="molecule type" value="Genomic_DNA"/>
</dbReference>
<evidence type="ECO:0000313" key="3">
    <source>
        <dbReference type="Proteomes" id="UP000184498"/>
    </source>
</evidence>
<reference evidence="3" key="1">
    <citation type="submission" date="2016-11" db="EMBL/GenBank/DDBJ databases">
        <authorList>
            <person name="Varghese N."/>
            <person name="Submissions S."/>
        </authorList>
    </citation>
    <scope>NUCLEOTIDE SEQUENCE [LARGE SCALE GENOMIC DNA]</scope>
    <source>
        <strain evidence="3">DSM 18016</strain>
    </source>
</reference>
<dbReference type="STRING" id="216903.SAMN05444371_3337"/>
<organism evidence="2 3">
    <name type="scientific">Epilithonimonas mollis</name>
    <dbReference type="NCBI Taxonomy" id="216903"/>
    <lineage>
        <taxon>Bacteria</taxon>
        <taxon>Pseudomonadati</taxon>
        <taxon>Bacteroidota</taxon>
        <taxon>Flavobacteriia</taxon>
        <taxon>Flavobacteriales</taxon>
        <taxon>Weeksellaceae</taxon>
        <taxon>Chryseobacterium group</taxon>
        <taxon>Epilithonimonas</taxon>
    </lineage>
</organism>
<keyword evidence="3" id="KW-1185">Reference proteome</keyword>
<name>A0A1M6UJX5_9FLAO</name>
<proteinExistence type="predicted"/>
<dbReference type="Gene3D" id="2.30.130.30">
    <property type="entry name" value="Hypothetical protein"/>
    <property type="match status" value="1"/>
</dbReference>
<sequence length="117" mass="13878">MKVHRLKLQQPYFEDVFYNRKEFEVRKNDRDYQVGDRLVLFEDPTENTLHKYVMKDIKYILEGGQFGIEPGYVVLGLKEIPNAGNLIDAINEMRLQENINITENRKIITKNNNNFTL</sequence>